<dbReference type="AlphaFoldDB" id="A0A821YIE8"/>
<organism evidence="1 2">
    <name type="scientific">Rotaria socialis</name>
    <dbReference type="NCBI Taxonomy" id="392032"/>
    <lineage>
        <taxon>Eukaryota</taxon>
        <taxon>Metazoa</taxon>
        <taxon>Spiralia</taxon>
        <taxon>Gnathifera</taxon>
        <taxon>Rotifera</taxon>
        <taxon>Eurotatoria</taxon>
        <taxon>Bdelloidea</taxon>
        <taxon>Philodinida</taxon>
        <taxon>Philodinidae</taxon>
        <taxon>Rotaria</taxon>
    </lineage>
</organism>
<dbReference type="EMBL" id="CAJOBP010095981">
    <property type="protein sequence ID" value="CAF4962419.1"/>
    <property type="molecule type" value="Genomic_DNA"/>
</dbReference>
<comment type="caution">
    <text evidence="1">The sequence shown here is derived from an EMBL/GenBank/DDBJ whole genome shotgun (WGS) entry which is preliminary data.</text>
</comment>
<proteinExistence type="predicted"/>
<keyword evidence="2" id="KW-1185">Reference proteome</keyword>
<name>A0A821YIE8_9BILA</name>
<dbReference type="Proteomes" id="UP000663873">
    <property type="component" value="Unassembled WGS sequence"/>
</dbReference>
<gene>
    <name evidence="1" type="ORF">UJA718_LOCUS48318</name>
</gene>
<protein>
    <submittedName>
        <fullName evidence="1">Uncharacterized protein</fullName>
    </submittedName>
</protein>
<accession>A0A821YIE8</accession>
<evidence type="ECO:0000313" key="1">
    <source>
        <dbReference type="EMBL" id="CAF4962419.1"/>
    </source>
</evidence>
<reference evidence="1" key="1">
    <citation type="submission" date="2021-02" db="EMBL/GenBank/DDBJ databases">
        <authorList>
            <person name="Nowell W R."/>
        </authorList>
    </citation>
    <scope>NUCLEOTIDE SEQUENCE</scope>
</reference>
<evidence type="ECO:0000313" key="2">
    <source>
        <dbReference type="Proteomes" id="UP000663873"/>
    </source>
</evidence>
<feature type="non-terminal residue" evidence="1">
    <location>
        <position position="80"/>
    </location>
</feature>
<sequence length="80" mass="9409">DHSINHENLYSIRDILPDDDDLHAFSLACLMQIYNQPVNLTSKQIYEHVLKIFNQLKYFVANTPIESRPLTLYAYQQAVR</sequence>
<feature type="non-terminal residue" evidence="1">
    <location>
        <position position="1"/>
    </location>
</feature>